<evidence type="ECO:0000313" key="3">
    <source>
        <dbReference type="Proteomes" id="UP001597045"/>
    </source>
</evidence>
<proteinExistence type="predicted"/>
<gene>
    <name evidence="2" type="ORF">ACFQ1S_06350</name>
</gene>
<feature type="non-terminal residue" evidence="2">
    <location>
        <position position="1"/>
    </location>
</feature>
<feature type="region of interest" description="Disordered" evidence="1">
    <location>
        <begin position="35"/>
        <end position="60"/>
    </location>
</feature>
<dbReference type="EMBL" id="JBHTIS010000242">
    <property type="protein sequence ID" value="MFD1045238.1"/>
    <property type="molecule type" value="Genomic_DNA"/>
</dbReference>
<name>A0ABW3M584_9PSEU</name>
<sequence length="60" mass="6469">GDFETLARVRRYLGANPYGALELLHAFMTAWGINPQPTDPALDASRPENPGSTAAPRTTD</sequence>
<accession>A0ABW3M584</accession>
<evidence type="ECO:0000256" key="1">
    <source>
        <dbReference type="SAM" id="MobiDB-lite"/>
    </source>
</evidence>
<dbReference type="Proteomes" id="UP001597045">
    <property type="component" value="Unassembled WGS sequence"/>
</dbReference>
<organism evidence="2 3">
    <name type="scientific">Kibdelosporangium lantanae</name>
    <dbReference type="NCBI Taxonomy" id="1497396"/>
    <lineage>
        <taxon>Bacteria</taxon>
        <taxon>Bacillati</taxon>
        <taxon>Actinomycetota</taxon>
        <taxon>Actinomycetes</taxon>
        <taxon>Pseudonocardiales</taxon>
        <taxon>Pseudonocardiaceae</taxon>
        <taxon>Kibdelosporangium</taxon>
    </lineage>
</organism>
<comment type="caution">
    <text evidence="2">The sequence shown here is derived from an EMBL/GenBank/DDBJ whole genome shotgun (WGS) entry which is preliminary data.</text>
</comment>
<keyword evidence="3" id="KW-1185">Reference proteome</keyword>
<reference evidence="3" key="1">
    <citation type="journal article" date="2019" name="Int. J. Syst. Evol. Microbiol.">
        <title>The Global Catalogue of Microorganisms (GCM) 10K type strain sequencing project: providing services to taxonomists for standard genome sequencing and annotation.</title>
        <authorList>
            <consortium name="The Broad Institute Genomics Platform"/>
            <consortium name="The Broad Institute Genome Sequencing Center for Infectious Disease"/>
            <person name="Wu L."/>
            <person name="Ma J."/>
        </authorList>
    </citation>
    <scope>NUCLEOTIDE SEQUENCE [LARGE SCALE GENOMIC DNA]</scope>
    <source>
        <strain evidence="3">JCM 31486</strain>
    </source>
</reference>
<feature type="compositionally biased region" description="Polar residues" evidence="1">
    <location>
        <begin position="50"/>
        <end position="60"/>
    </location>
</feature>
<protein>
    <submittedName>
        <fullName evidence="2">Uncharacterized protein</fullName>
    </submittedName>
</protein>
<evidence type="ECO:0000313" key="2">
    <source>
        <dbReference type="EMBL" id="MFD1045238.1"/>
    </source>
</evidence>